<comment type="caution">
    <text evidence="2">The sequence shown here is derived from an EMBL/GenBank/DDBJ whole genome shotgun (WGS) entry which is preliminary data.</text>
</comment>
<gene>
    <name evidence="2" type="ORF">PIIN_00150</name>
</gene>
<feature type="region of interest" description="Disordered" evidence="1">
    <location>
        <begin position="483"/>
        <end position="549"/>
    </location>
</feature>
<dbReference type="InParanoid" id="G4T558"/>
<feature type="compositionally biased region" description="Basic and acidic residues" evidence="1">
    <location>
        <begin position="1"/>
        <end position="19"/>
    </location>
</feature>
<feature type="compositionally biased region" description="Low complexity" evidence="1">
    <location>
        <begin position="195"/>
        <end position="210"/>
    </location>
</feature>
<feature type="region of interest" description="Disordered" evidence="1">
    <location>
        <begin position="268"/>
        <end position="292"/>
    </location>
</feature>
<evidence type="ECO:0000313" key="3">
    <source>
        <dbReference type="Proteomes" id="UP000007148"/>
    </source>
</evidence>
<dbReference type="EMBL" id="CAFZ01000002">
    <property type="protein sequence ID" value="CCA66464.1"/>
    <property type="molecule type" value="Genomic_DNA"/>
</dbReference>
<proteinExistence type="predicted"/>
<keyword evidence="3" id="KW-1185">Reference proteome</keyword>
<dbReference type="HOGENOM" id="CLU_351639_0_0_1"/>
<feature type="region of interest" description="Disordered" evidence="1">
    <location>
        <begin position="411"/>
        <end position="447"/>
    </location>
</feature>
<evidence type="ECO:0000256" key="1">
    <source>
        <dbReference type="SAM" id="MobiDB-lite"/>
    </source>
</evidence>
<protein>
    <submittedName>
        <fullName evidence="2">Uncharacterized protein</fullName>
    </submittedName>
</protein>
<accession>G4T558</accession>
<feature type="compositionally biased region" description="Polar residues" evidence="1">
    <location>
        <begin position="778"/>
        <end position="792"/>
    </location>
</feature>
<feature type="compositionally biased region" description="Polar residues" evidence="1">
    <location>
        <begin position="427"/>
        <end position="441"/>
    </location>
</feature>
<feature type="region of interest" description="Disordered" evidence="1">
    <location>
        <begin position="1"/>
        <end position="124"/>
    </location>
</feature>
<organism evidence="2 3">
    <name type="scientific">Serendipita indica (strain DSM 11827)</name>
    <name type="common">Root endophyte fungus</name>
    <name type="synonym">Piriformospora indica</name>
    <dbReference type="NCBI Taxonomy" id="1109443"/>
    <lineage>
        <taxon>Eukaryota</taxon>
        <taxon>Fungi</taxon>
        <taxon>Dikarya</taxon>
        <taxon>Basidiomycota</taxon>
        <taxon>Agaricomycotina</taxon>
        <taxon>Agaricomycetes</taxon>
        <taxon>Sebacinales</taxon>
        <taxon>Serendipitaceae</taxon>
        <taxon>Serendipita</taxon>
    </lineage>
</organism>
<feature type="region of interest" description="Disordered" evidence="1">
    <location>
        <begin position="195"/>
        <end position="215"/>
    </location>
</feature>
<dbReference type="AlphaFoldDB" id="G4T558"/>
<reference evidence="2 3" key="1">
    <citation type="journal article" date="2011" name="PLoS Pathog.">
        <title>Endophytic Life Strategies Decoded by Genome and Transcriptome Analyses of the Mutualistic Root Symbiont Piriformospora indica.</title>
        <authorList>
            <person name="Zuccaro A."/>
            <person name="Lahrmann U."/>
            <person name="Guldener U."/>
            <person name="Langen G."/>
            <person name="Pfiffi S."/>
            <person name="Biedenkopf D."/>
            <person name="Wong P."/>
            <person name="Samans B."/>
            <person name="Grimm C."/>
            <person name="Basiewicz M."/>
            <person name="Murat C."/>
            <person name="Martin F."/>
            <person name="Kogel K.H."/>
        </authorList>
    </citation>
    <scope>NUCLEOTIDE SEQUENCE [LARGE SCALE GENOMIC DNA]</scope>
    <source>
        <strain evidence="2 3">DSM 11827</strain>
    </source>
</reference>
<dbReference type="STRING" id="1109443.G4T558"/>
<dbReference type="OrthoDB" id="3172028at2759"/>
<dbReference type="Proteomes" id="UP000007148">
    <property type="component" value="Unassembled WGS sequence"/>
</dbReference>
<feature type="compositionally biased region" description="Basic and acidic residues" evidence="1">
    <location>
        <begin position="93"/>
        <end position="120"/>
    </location>
</feature>
<evidence type="ECO:0000313" key="2">
    <source>
        <dbReference type="EMBL" id="CCA66464.1"/>
    </source>
</evidence>
<sequence length="800" mass="85751">MPTLEDHPPQRLRYTRLETPDLEDYDHPGTPSAGSDSASLREDSMALDKPLTPAAPSASNTKLDDRDEDSYLLPFLPPFPVTIQQDTEDDLKEQEREEQLRREEELQKQKEAERTEKESTEDGAIVQSIPANYIVPAPYEMSKLQARGTWHLPSISHSVISDVEEKGTSGPSSVPFVRGSSTTEELLSALHALSPSTSTDSVPPTPSASSFHSISTNPSRHKVSLVFLGTTPARFNTPDTLFGLGASLSVTPRPSNPLPTYVHALEEQPGARDPKAAKGKPVGDLPLPPSQGRSVGVPATIINAVSGSSSRIPVVGRALLSKPTFTRTKRLGPPPAQKRDEKLLLYHPPNPPLPAHWNTAVSGSNATANIGHDHTKGRQERNPFGVAEATLGYTWDWNVKLPREGLEKVKSLTTAPPPSATHGPGESQLTNPVQPNGSNGHPTKERLLPKLSVSVPGRKQSMLSTSTPVSGNPLVARIPTLGERTHSNSGLTSSMLPPPLPGSAVSGNGEPPRKPILSIRLTHNRSSSQPSVKDSGDIRTASPDLNPVSNIKTEGIEEKVVLHESPMDTDVDTMLASTVPFDEKPPLSTVQRLDSVGDMDIDAALAEVIGEDTNEMTKVNGDQDEDADLEDVFGMSPTTVPPSTANHVHKGLLPASDEDVDLDDLLLSGDPKGPTTEEHDHSFDLSITAVGDPPLPPGDGSSYIFSEMDRIPATTAGTMSFSSSTTLPLATSALRTTTTPLIPTPQQHQSNGVVSQQVPETLERSYFAEHLEHKDDPSTTLVSVQKESSSTPLVPPQGHY</sequence>
<feature type="region of interest" description="Disordered" evidence="1">
    <location>
        <begin position="771"/>
        <end position="800"/>
    </location>
</feature>
<name>G4T558_SERID</name>